<comment type="caution">
    <text evidence="1">The sequence shown here is derived from an EMBL/GenBank/DDBJ whole genome shotgun (WGS) entry which is preliminary data.</text>
</comment>
<accession>A0A1R3FV06</accession>
<dbReference type="EMBL" id="AWWV01016423">
    <property type="protein sequence ID" value="OMO49667.1"/>
    <property type="molecule type" value="Genomic_DNA"/>
</dbReference>
<dbReference type="AlphaFoldDB" id="A0A1R3FV06"/>
<sequence length="70" mass="8294">MSVPIHKHKFFRPKHNQFKWFQCFWCCAFPPLSIDIRCRPHRQIKPVSANIPSGMPHFVAGQILSILEHR</sequence>
<organism evidence="1 2">
    <name type="scientific">Corchorus capsularis</name>
    <name type="common">Jute</name>
    <dbReference type="NCBI Taxonomy" id="210143"/>
    <lineage>
        <taxon>Eukaryota</taxon>
        <taxon>Viridiplantae</taxon>
        <taxon>Streptophyta</taxon>
        <taxon>Embryophyta</taxon>
        <taxon>Tracheophyta</taxon>
        <taxon>Spermatophyta</taxon>
        <taxon>Magnoliopsida</taxon>
        <taxon>eudicotyledons</taxon>
        <taxon>Gunneridae</taxon>
        <taxon>Pentapetalae</taxon>
        <taxon>rosids</taxon>
        <taxon>malvids</taxon>
        <taxon>Malvales</taxon>
        <taxon>Malvaceae</taxon>
        <taxon>Grewioideae</taxon>
        <taxon>Apeibeae</taxon>
        <taxon>Corchorus</taxon>
    </lineage>
</organism>
<dbReference type="OrthoDB" id="2333384at2759"/>
<evidence type="ECO:0000313" key="2">
    <source>
        <dbReference type="Proteomes" id="UP000188268"/>
    </source>
</evidence>
<proteinExistence type="predicted"/>
<keyword evidence="2" id="KW-1185">Reference proteome</keyword>
<gene>
    <name evidence="1" type="ORF">CCACVL1_30867</name>
</gene>
<evidence type="ECO:0000313" key="1">
    <source>
        <dbReference type="EMBL" id="OMO49667.1"/>
    </source>
</evidence>
<dbReference type="Gramene" id="OMO49667">
    <property type="protein sequence ID" value="OMO49667"/>
    <property type="gene ID" value="CCACVL1_30867"/>
</dbReference>
<protein>
    <submittedName>
        <fullName evidence="1">Uncharacterized protein</fullName>
    </submittedName>
</protein>
<dbReference type="Proteomes" id="UP000188268">
    <property type="component" value="Unassembled WGS sequence"/>
</dbReference>
<name>A0A1R3FV06_COCAP</name>
<reference evidence="1 2" key="1">
    <citation type="submission" date="2013-09" db="EMBL/GenBank/DDBJ databases">
        <title>Corchorus capsularis genome sequencing.</title>
        <authorList>
            <person name="Alam M."/>
            <person name="Haque M.S."/>
            <person name="Islam M.S."/>
            <person name="Emdad E.M."/>
            <person name="Islam M.M."/>
            <person name="Ahmed B."/>
            <person name="Halim A."/>
            <person name="Hossen Q.M.M."/>
            <person name="Hossain M.Z."/>
            <person name="Ahmed R."/>
            <person name="Khan M.M."/>
            <person name="Islam R."/>
            <person name="Rashid M.M."/>
            <person name="Khan S.A."/>
            <person name="Rahman M.S."/>
            <person name="Alam M."/>
        </authorList>
    </citation>
    <scope>NUCLEOTIDE SEQUENCE [LARGE SCALE GENOMIC DNA]</scope>
    <source>
        <strain evidence="2">cv. CVL-1</strain>
        <tissue evidence="1">Whole seedling</tissue>
    </source>
</reference>